<proteinExistence type="predicted"/>
<evidence type="ECO:0000313" key="1">
    <source>
        <dbReference type="EMBL" id="KAF8398270.1"/>
    </source>
</evidence>
<dbReference type="EMBL" id="JABCRI010000011">
    <property type="protein sequence ID" value="KAF8398270.1"/>
    <property type="molecule type" value="Genomic_DNA"/>
</dbReference>
<dbReference type="Proteomes" id="UP000655225">
    <property type="component" value="Unassembled WGS sequence"/>
</dbReference>
<dbReference type="OMA" id="FTYIRSM"/>
<protein>
    <submittedName>
        <fullName evidence="1">Uncharacterized protein</fullName>
    </submittedName>
</protein>
<reference evidence="1 2" key="1">
    <citation type="submission" date="2020-04" db="EMBL/GenBank/DDBJ databases">
        <title>Plant Genome Project.</title>
        <authorList>
            <person name="Zhang R.-G."/>
        </authorList>
    </citation>
    <scope>NUCLEOTIDE SEQUENCE [LARGE SCALE GENOMIC DNA]</scope>
    <source>
        <strain evidence="1">YNK0</strain>
        <tissue evidence="1">Leaf</tissue>
    </source>
</reference>
<evidence type="ECO:0000313" key="2">
    <source>
        <dbReference type="Proteomes" id="UP000655225"/>
    </source>
</evidence>
<accession>A0A834Z0Z0</accession>
<dbReference type="OrthoDB" id="10027013at2759"/>
<sequence>MMDDNYKTLYFPFEPVEGKDNTGPFEFETSRSMDLNADFTYIRSMSSYQTTREKGVELLREDVVKDFEDAWGEDGNSQKVVRFPTYLRIGKVGN</sequence>
<gene>
    <name evidence="1" type="ORF">HHK36_017197</name>
</gene>
<organism evidence="1 2">
    <name type="scientific">Tetracentron sinense</name>
    <name type="common">Spur-leaf</name>
    <dbReference type="NCBI Taxonomy" id="13715"/>
    <lineage>
        <taxon>Eukaryota</taxon>
        <taxon>Viridiplantae</taxon>
        <taxon>Streptophyta</taxon>
        <taxon>Embryophyta</taxon>
        <taxon>Tracheophyta</taxon>
        <taxon>Spermatophyta</taxon>
        <taxon>Magnoliopsida</taxon>
        <taxon>Trochodendrales</taxon>
        <taxon>Trochodendraceae</taxon>
        <taxon>Tetracentron</taxon>
    </lineage>
</organism>
<dbReference type="PANTHER" id="PTHR45180:SF1">
    <property type="entry name" value="OS01G0307686 PROTEIN"/>
    <property type="match status" value="1"/>
</dbReference>
<name>A0A834Z0Z0_TETSI</name>
<keyword evidence="2" id="KW-1185">Reference proteome</keyword>
<dbReference type="AlphaFoldDB" id="A0A834Z0Z0"/>
<dbReference type="PANTHER" id="PTHR45180">
    <property type="entry name" value="OS01G0307686 PROTEIN"/>
    <property type="match status" value="1"/>
</dbReference>
<comment type="caution">
    <text evidence="1">The sequence shown here is derived from an EMBL/GenBank/DDBJ whole genome shotgun (WGS) entry which is preliminary data.</text>
</comment>